<protein>
    <submittedName>
        <fullName evidence="1">Uncharacterized protein</fullName>
    </submittedName>
</protein>
<sequence>MKSKQSGVSRRNAIQSALGIAATSTLLLSKASYAAAPEPFREYGKVKITKRDPGRPDKGPANAFLADVYLTMAGWYIEGNIVTSSISLPQVRMRYKPITKANYWFRLPYTDTSINPNLN</sequence>
<evidence type="ECO:0000313" key="1">
    <source>
        <dbReference type="EMBL" id="WAC14198.1"/>
    </source>
</evidence>
<dbReference type="KEGG" id="dpf:ON006_09610"/>
<accession>A0A9E8NDX3</accession>
<dbReference type="EMBL" id="CP112998">
    <property type="protein sequence ID" value="WAC14198.1"/>
    <property type="molecule type" value="Genomic_DNA"/>
</dbReference>
<organism evidence="1 2">
    <name type="scientific">Dyadobacter pollutisoli</name>
    <dbReference type="NCBI Taxonomy" id="2910158"/>
    <lineage>
        <taxon>Bacteria</taxon>
        <taxon>Pseudomonadati</taxon>
        <taxon>Bacteroidota</taxon>
        <taxon>Cytophagia</taxon>
        <taxon>Cytophagales</taxon>
        <taxon>Spirosomataceae</taxon>
        <taxon>Dyadobacter</taxon>
    </lineage>
</organism>
<keyword evidence="2" id="KW-1185">Reference proteome</keyword>
<name>A0A9E8NDX3_9BACT</name>
<gene>
    <name evidence="1" type="ORF">ON006_09610</name>
</gene>
<dbReference type="AlphaFoldDB" id="A0A9E8NDX3"/>
<proteinExistence type="predicted"/>
<reference evidence="1" key="1">
    <citation type="submission" date="2022-11" db="EMBL/GenBank/DDBJ databases">
        <title>Dyadobacter pollutisoli sp. nov., isolated from plastic dumped soil.</title>
        <authorList>
            <person name="Kim J.M."/>
            <person name="Kim K.R."/>
            <person name="Lee J.K."/>
            <person name="Hao L."/>
            <person name="Jeon C.O."/>
        </authorList>
    </citation>
    <scope>NUCLEOTIDE SEQUENCE</scope>
    <source>
        <strain evidence="1">U1</strain>
    </source>
</reference>
<dbReference type="PROSITE" id="PS51318">
    <property type="entry name" value="TAT"/>
    <property type="match status" value="1"/>
</dbReference>
<dbReference type="RefSeq" id="WP_244824274.1">
    <property type="nucleotide sequence ID" value="NZ_CP112998.1"/>
</dbReference>
<evidence type="ECO:0000313" key="2">
    <source>
        <dbReference type="Proteomes" id="UP001164653"/>
    </source>
</evidence>
<dbReference type="InterPro" id="IPR006311">
    <property type="entry name" value="TAT_signal"/>
</dbReference>
<dbReference type="Proteomes" id="UP001164653">
    <property type="component" value="Chromosome"/>
</dbReference>